<evidence type="ECO:0000259" key="2">
    <source>
        <dbReference type="Pfam" id="PF08241"/>
    </source>
</evidence>
<protein>
    <submittedName>
        <fullName evidence="3">S-adenosyl-L-methionine-dependent methyltransferase-like protein</fullName>
    </submittedName>
</protein>
<evidence type="ECO:0000313" key="4">
    <source>
        <dbReference type="Proteomes" id="UP001163823"/>
    </source>
</evidence>
<evidence type="ECO:0000256" key="1">
    <source>
        <dbReference type="SAM" id="SignalP"/>
    </source>
</evidence>
<dbReference type="GO" id="GO:0032259">
    <property type="term" value="P:methylation"/>
    <property type="evidence" value="ECO:0007669"/>
    <property type="project" value="UniProtKB-KW"/>
</dbReference>
<feature type="signal peptide" evidence="1">
    <location>
        <begin position="1"/>
        <end position="22"/>
    </location>
</feature>
<dbReference type="PANTHER" id="PTHR45085:SF3">
    <property type="entry name" value="S-ADENOSYL-L-METHIONINE-DEPENDENT METHYLTRANSFERASES SUPERFAMILY PROTEIN"/>
    <property type="match status" value="1"/>
</dbReference>
<reference evidence="3" key="1">
    <citation type="journal article" date="2023" name="Science">
        <title>Elucidation of the pathway for biosynthesis of saponin adjuvants from the soapbark tree.</title>
        <authorList>
            <person name="Reed J."/>
            <person name="Orme A."/>
            <person name="El-Demerdash A."/>
            <person name="Owen C."/>
            <person name="Martin L.B.B."/>
            <person name="Misra R.C."/>
            <person name="Kikuchi S."/>
            <person name="Rejzek M."/>
            <person name="Martin A.C."/>
            <person name="Harkess A."/>
            <person name="Leebens-Mack J."/>
            <person name="Louveau T."/>
            <person name="Stephenson M.J."/>
            <person name="Osbourn A."/>
        </authorList>
    </citation>
    <scope>NUCLEOTIDE SEQUENCE</scope>
    <source>
        <strain evidence="3">S10</strain>
    </source>
</reference>
<dbReference type="Proteomes" id="UP001163823">
    <property type="component" value="Chromosome 12"/>
</dbReference>
<name>A0AAD7KYH7_QUISA</name>
<dbReference type="SUPFAM" id="SSF53335">
    <property type="entry name" value="S-adenosyl-L-methionine-dependent methyltransferases"/>
    <property type="match status" value="1"/>
</dbReference>
<dbReference type="GO" id="GO:0008757">
    <property type="term" value="F:S-adenosylmethionine-dependent methyltransferase activity"/>
    <property type="evidence" value="ECO:0007669"/>
    <property type="project" value="InterPro"/>
</dbReference>
<dbReference type="AlphaFoldDB" id="A0AAD7KYH7"/>
<gene>
    <name evidence="3" type="ORF">O6P43_028731</name>
</gene>
<feature type="chain" id="PRO_5042159358" evidence="1">
    <location>
        <begin position="23"/>
        <end position="172"/>
    </location>
</feature>
<organism evidence="3 4">
    <name type="scientific">Quillaja saponaria</name>
    <name type="common">Soap bark tree</name>
    <dbReference type="NCBI Taxonomy" id="32244"/>
    <lineage>
        <taxon>Eukaryota</taxon>
        <taxon>Viridiplantae</taxon>
        <taxon>Streptophyta</taxon>
        <taxon>Embryophyta</taxon>
        <taxon>Tracheophyta</taxon>
        <taxon>Spermatophyta</taxon>
        <taxon>Magnoliopsida</taxon>
        <taxon>eudicotyledons</taxon>
        <taxon>Gunneridae</taxon>
        <taxon>Pentapetalae</taxon>
        <taxon>rosids</taxon>
        <taxon>fabids</taxon>
        <taxon>Fabales</taxon>
        <taxon>Quillajaceae</taxon>
        <taxon>Quillaja</taxon>
    </lineage>
</organism>
<dbReference type="EMBL" id="JARAOO010000012">
    <property type="protein sequence ID" value="KAJ7948219.1"/>
    <property type="molecule type" value="Genomic_DNA"/>
</dbReference>
<keyword evidence="4" id="KW-1185">Reference proteome</keyword>
<keyword evidence="3" id="KW-0489">Methyltransferase</keyword>
<keyword evidence="1" id="KW-0732">Signal</keyword>
<keyword evidence="3" id="KW-0808">Transferase</keyword>
<dbReference type="Pfam" id="PF08241">
    <property type="entry name" value="Methyltransf_11"/>
    <property type="match status" value="1"/>
</dbReference>
<sequence length="172" mass="19426">MLLHNHSFPHLLLLYLQTPETCVPPGTPHKPHLRFPRSSCDTSPREHVPIEKKNKRLWSTKIWKKTVGSYIEFFQAIQDLGLLNNDSKVLCVSAGAGHEVMALTEMGVLDVTGVELVESSPRVSRADPHNLQFFDDVFDLAFSGHLAEALFPSRFASEIERTVRWWGVFACS</sequence>
<proteinExistence type="predicted"/>
<dbReference type="PANTHER" id="PTHR45085">
    <property type="entry name" value="F21J9.14"/>
    <property type="match status" value="1"/>
</dbReference>
<dbReference type="InterPro" id="IPR013216">
    <property type="entry name" value="Methyltransf_11"/>
</dbReference>
<evidence type="ECO:0000313" key="3">
    <source>
        <dbReference type="EMBL" id="KAJ7948219.1"/>
    </source>
</evidence>
<dbReference type="InterPro" id="IPR029063">
    <property type="entry name" value="SAM-dependent_MTases_sf"/>
</dbReference>
<feature type="domain" description="Methyltransferase type 11" evidence="2">
    <location>
        <begin position="90"/>
        <end position="170"/>
    </location>
</feature>
<comment type="caution">
    <text evidence="3">The sequence shown here is derived from an EMBL/GenBank/DDBJ whole genome shotgun (WGS) entry which is preliminary data.</text>
</comment>
<dbReference type="Gene3D" id="3.40.50.150">
    <property type="entry name" value="Vaccinia Virus protein VP39"/>
    <property type="match status" value="1"/>
</dbReference>
<accession>A0AAD7KYH7</accession>